<organism evidence="1 2">
    <name type="scientific">Rhabditophanes sp. KR3021</name>
    <dbReference type="NCBI Taxonomy" id="114890"/>
    <lineage>
        <taxon>Eukaryota</taxon>
        <taxon>Metazoa</taxon>
        <taxon>Ecdysozoa</taxon>
        <taxon>Nematoda</taxon>
        <taxon>Chromadorea</taxon>
        <taxon>Rhabditida</taxon>
        <taxon>Tylenchina</taxon>
        <taxon>Panagrolaimomorpha</taxon>
        <taxon>Strongyloidoidea</taxon>
        <taxon>Alloionematidae</taxon>
        <taxon>Rhabditophanes</taxon>
    </lineage>
</organism>
<reference evidence="2" key="1">
    <citation type="submission" date="2016-11" db="UniProtKB">
        <authorList>
            <consortium name="WormBaseParasite"/>
        </authorList>
    </citation>
    <scope>IDENTIFICATION</scope>
    <source>
        <strain evidence="2">KR3021</strain>
    </source>
</reference>
<proteinExistence type="predicted"/>
<dbReference type="Proteomes" id="UP000095286">
    <property type="component" value="Unplaced"/>
</dbReference>
<accession>A0AC35TUG8</accession>
<dbReference type="WBParaSite" id="RSKR_0000436800.1">
    <property type="protein sequence ID" value="RSKR_0000436800.1"/>
    <property type="gene ID" value="RSKR_0000436800"/>
</dbReference>
<evidence type="ECO:0000313" key="1">
    <source>
        <dbReference type="Proteomes" id="UP000095286"/>
    </source>
</evidence>
<protein>
    <submittedName>
        <fullName evidence="2">CBF domain-containing protein</fullName>
    </submittedName>
</protein>
<name>A0AC35TUG8_9BILA</name>
<sequence>MVLKVPKKTKVAQAGPDFAKSKELLLKINIASINPETGSATKSTEFNAFFEQFIQQVLAPTSQKDVLYVKKMTKKVFCHKDMFLNLLEKVQVLAGKQLSKVQLSNYFQFLKNLTLPSKLEKSLVKDEFKVVGDLSKENLELLFQASWMILIKKQLSRPLAREVLPFITDHRLDEFLNPELWGDFYFAYYNQGGVYSVLALNGLLKLVVKYNFEYPDFYVSVYKLTSSFILYAKYAEEYISVLNIFLSSTHVPLYIIAAFVKKLARVCLLAPVSALRPILTILQNLLTRFSGLRKMIHNDTCDSIENDPYIEDCYDLKKCKALESCLWEIKPLQSHWLPLICKKAGFIDRNIGTHETPYQWKPNDELFQILLNKKTGTKAVDDDDYTLKNVNKFEKQKFVPVKRKMLIEEEGNAKKLMKLSPPSDGLFNEMLNYCISDLYVL</sequence>
<evidence type="ECO:0000313" key="2">
    <source>
        <dbReference type="WBParaSite" id="RSKR_0000436800.1"/>
    </source>
</evidence>